<evidence type="ECO:0000313" key="2">
    <source>
        <dbReference type="EMBL" id="GAA4098667.1"/>
    </source>
</evidence>
<reference evidence="3" key="1">
    <citation type="journal article" date="2019" name="Int. J. Syst. Evol. Microbiol.">
        <title>The Global Catalogue of Microorganisms (GCM) 10K type strain sequencing project: providing services to taxonomists for standard genome sequencing and annotation.</title>
        <authorList>
            <consortium name="The Broad Institute Genomics Platform"/>
            <consortium name="The Broad Institute Genome Sequencing Center for Infectious Disease"/>
            <person name="Wu L."/>
            <person name="Ma J."/>
        </authorList>
    </citation>
    <scope>NUCLEOTIDE SEQUENCE [LARGE SCALE GENOMIC DNA]</scope>
    <source>
        <strain evidence="3">JCM 17304</strain>
    </source>
</reference>
<evidence type="ECO:0000259" key="1">
    <source>
        <dbReference type="Pfam" id="PF09313"/>
    </source>
</evidence>
<accession>A0ABP7WWP0</accession>
<feature type="domain" description="TehB/YeaR-like" evidence="1">
    <location>
        <begin position="12"/>
        <end position="87"/>
    </location>
</feature>
<keyword evidence="3" id="KW-1185">Reference proteome</keyword>
<dbReference type="Proteomes" id="UP001500392">
    <property type="component" value="Unassembled WGS sequence"/>
</dbReference>
<dbReference type="Gene3D" id="2.60.120.10">
    <property type="entry name" value="Jelly Rolls"/>
    <property type="match status" value="1"/>
</dbReference>
<sequence length="91" mass="10546">MKQLPAHVIPYKKTPEFTEDTVPKGLLHEHSTKESVWGKIVVLEGQLQYTINEPDKELIALNIHRHGVVEPTVLHEVMPLGKVRFYVEFYK</sequence>
<proteinExistence type="predicted"/>
<dbReference type="EMBL" id="BAABDM010000004">
    <property type="protein sequence ID" value="GAA4098667.1"/>
    <property type="molecule type" value="Genomic_DNA"/>
</dbReference>
<evidence type="ECO:0000313" key="3">
    <source>
        <dbReference type="Proteomes" id="UP001500392"/>
    </source>
</evidence>
<comment type="caution">
    <text evidence="2">The sequence shown here is derived from an EMBL/GenBank/DDBJ whole genome shotgun (WGS) entry which is preliminary data.</text>
</comment>
<dbReference type="InterPro" id="IPR014710">
    <property type="entry name" value="RmlC-like_jellyroll"/>
</dbReference>
<protein>
    <recommendedName>
        <fullName evidence="1">TehB/YeaR-like domain-containing protein</fullName>
    </recommendedName>
</protein>
<gene>
    <name evidence="2" type="ORF">GCM10022414_24610</name>
</gene>
<dbReference type="InterPro" id="IPR015392">
    <property type="entry name" value="TehB/YeaR-like_dom"/>
</dbReference>
<dbReference type="SUPFAM" id="SSF51197">
    <property type="entry name" value="Clavaminate synthase-like"/>
    <property type="match status" value="1"/>
</dbReference>
<dbReference type="Pfam" id="PF09313">
    <property type="entry name" value="TehB-like"/>
    <property type="match status" value="1"/>
</dbReference>
<organism evidence="2 3">
    <name type="scientific">Zhongshania borealis</name>
    <dbReference type="NCBI Taxonomy" id="889488"/>
    <lineage>
        <taxon>Bacteria</taxon>
        <taxon>Pseudomonadati</taxon>
        <taxon>Pseudomonadota</taxon>
        <taxon>Gammaproteobacteria</taxon>
        <taxon>Cellvibrionales</taxon>
        <taxon>Spongiibacteraceae</taxon>
        <taxon>Zhongshania</taxon>
    </lineage>
</organism>
<name>A0ABP7WWP0_9GAMM</name>
<dbReference type="RefSeq" id="WP_344936392.1">
    <property type="nucleotide sequence ID" value="NZ_BAABDM010000004.1"/>
</dbReference>